<sequence length="88" mass="9312">MRLWLSESERRPDPAPARADARKAVLAGTIAWLVALALSLLFRAPLEAAGLGWLLWAAVTGSVLGLVGLVVVQAIRRRLGRQEAGSAG</sequence>
<feature type="transmembrane region" description="Helical" evidence="1">
    <location>
        <begin position="21"/>
        <end position="41"/>
    </location>
</feature>
<accession>A0A4V2EYT1</accession>
<dbReference type="Pfam" id="PF10745">
    <property type="entry name" value="DUF2530"/>
    <property type="match status" value="1"/>
</dbReference>
<feature type="transmembrane region" description="Helical" evidence="1">
    <location>
        <begin position="53"/>
        <end position="72"/>
    </location>
</feature>
<evidence type="ECO:0000256" key="1">
    <source>
        <dbReference type="SAM" id="Phobius"/>
    </source>
</evidence>
<dbReference type="RefSeq" id="WP_130353356.1">
    <property type="nucleotide sequence ID" value="NZ_SGWY01000003.1"/>
</dbReference>
<dbReference type="EMBL" id="SGWY01000003">
    <property type="protein sequence ID" value="RZS64070.1"/>
    <property type="molecule type" value="Genomic_DNA"/>
</dbReference>
<keyword evidence="1" id="KW-0812">Transmembrane</keyword>
<gene>
    <name evidence="2" type="ORF">EV187_2445</name>
</gene>
<name>A0A4V2EYT1_9MICO</name>
<proteinExistence type="predicted"/>
<dbReference type="AlphaFoldDB" id="A0A4V2EYT1"/>
<comment type="caution">
    <text evidence="2">The sequence shown here is derived from an EMBL/GenBank/DDBJ whole genome shotgun (WGS) entry which is preliminary data.</text>
</comment>
<evidence type="ECO:0000313" key="2">
    <source>
        <dbReference type="EMBL" id="RZS64070.1"/>
    </source>
</evidence>
<keyword evidence="1" id="KW-1133">Transmembrane helix</keyword>
<evidence type="ECO:0000313" key="3">
    <source>
        <dbReference type="Proteomes" id="UP000293289"/>
    </source>
</evidence>
<keyword evidence="1" id="KW-0472">Membrane</keyword>
<dbReference type="InterPro" id="IPR019681">
    <property type="entry name" value="DUF2530"/>
</dbReference>
<organism evidence="2 3">
    <name type="scientific">Agromyces ramosus</name>
    <dbReference type="NCBI Taxonomy" id="33879"/>
    <lineage>
        <taxon>Bacteria</taxon>
        <taxon>Bacillati</taxon>
        <taxon>Actinomycetota</taxon>
        <taxon>Actinomycetes</taxon>
        <taxon>Micrococcales</taxon>
        <taxon>Microbacteriaceae</taxon>
        <taxon>Agromyces</taxon>
    </lineage>
</organism>
<reference evidence="2 3" key="1">
    <citation type="submission" date="2019-02" db="EMBL/GenBank/DDBJ databases">
        <title>Genomic Encyclopedia of Type Strains, Phase IV (KMG-IV): sequencing the most valuable type-strain genomes for metagenomic binning, comparative biology and taxonomic classification.</title>
        <authorList>
            <person name="Goeker M."/>
        </authorList>
    </citation>
    <scope>NUCLEOTIDE SEQUENCE [LARGE SCALE GENOMIC DNA]</scope>
    <source>
        <strain evidence="2 3">DSM 43045</strain>
    </source>
</reference>
<dbReference type="Proteomes" id="UP000293289">
    <property type="component" value="Unassembled WGS sequence"/>
</dbReference>
<protein>
    <submittedName>
        <fullName evidence="2">Uncharacterized protein DUF2530</fullName>
    </submittedName>
</protein>
<keyword evidence="3" id="KW-1185">Reference proteome</keyword>